<name>A0A2S8GNV1_9BACT</name>
<dbReference type="RefSeq" id="WP_105335470.1">
    <property type="nucleotide sequence ID" value="NZ_PUHZ01000011.1"/>
</dbReference>
<accession>A0A2S8GNV1</accession>
<dbReference type="EMBL" id="PUHZ01000011">
    <property type="protein sequence ID" value="PQO46092.1"/>
    <property type="molecule type" value="Genomic_DNA"/>
</dbReference>
<gene>
    <name evidence="2" type="ORF">C5Y93_10985</name>
</gene>
<dbReference type="OrthoDB" id="9928879at2"/>
<dbReference type="Proteomes" id="UP000237819">
    <property type="component" value="Unassembled WGS sequence"/>
</dbReference>
<feature type="chain" id="PRO_5015621907" description="Outer membrane protein beta-barrel domain-containing protein" evidence="1">
    <location>
        <begin position="23"/>
        <end position="304"/>
    </location>
</feature>
<keyword evidence="1" id="KW-0732">Signal</keyword>
<sequence length="304" mass="34292">MKMTGAIYSLVGLLFCSTFAMGQDLSMNDLRSISEARYFENRISELEQRLEQYEQLTSTAAPSIATDGEEPVLPPVSYSEVLQPLPCHSCETSCPAADRWMNPNGGAYGSVEILLLRWYDTDGDDGSNTTSDASRITLGYMTKRGRSLRFRYFEFAVGDDLGAGQSLFEQADLEYAGRFSLGQNWQGELSLGARWASHRNPTPRVYGDTYGPVMGVNLRSELRDWLSLYGTARQSFQFGREENEDDLKTFGITELGLGVEFSLETCRREWYARTGVESLYYTSVRDDEEDYGLVGWTFEIGTRF</sequence>
<evidence type="ECO:0000256" key="1">
    <source>
        <dbReference type="SAM" id="SignalP"/>
    </source>
</evidence>
<evidence type="ECO:0000313" key="3">
    <source>
        <dbReference type="Proteomes" id="UP000237819"/>
    </source>
</evidence>
<dbReference type="AlphaFoldDB" id="A0A2S8GNV1"/>
<comment type="caution">
    <text evidence="2">The sequence shown here is derived from an EMBL/GenBank/DDBJ whole genome shotgun (WGS) entry which is preliminary data.</text>
</comment>
<reference evidence="2 3" key="1">
    <citation type="submission" date="2018-02" db="EMBL/GenBank/DDBJ databases">
        <title>Comparative genomes isolates from brazilian mangrove.</title>
        <authorList>
            <person name="Araujo J.E."/>
            <person name="Taketani R.G."/>
            <person name="Silva M.C.P."/>
            <person name="Loureco M.V."/>
            <person name="Andreote F.D."/>
        </authorList>
    </citation>
    <scope>NUCLEOTIDE SEQUENCE [LARGE SCALE GENOMIC DNA]</scope>
    <source>
        <strain evidence="2 3">Nap-Phe MGV</strain>
    </source>
</reference>
<evidence type="ECO:0008006" key="4">
    <source>
        <dbReference type="Google" id="ProtNLM"/>
    </source>
</evidence>
<organism evidence="2 3">
    <name type="scientific">Blastopirellula marina</name>
    <dbReference type="NCBI Taxonomy" id="124"/>
    <lineage>
        <taxon>Bacteria</taxon>
        <taxon>Pseudomonadati</taxon>
        <taxon>Planctomycetota</taxon>
        <taxon>Planctomycetia</taxon>
        <taxon>Pirellulales</taxon>
        <taxon>Pirellulaceae</taxon>
        <taxon>Blastopirellula</taxon>
    </lineage>
</organism>
<proteinExistence type="predicted"/>
<protein>
    <recommendedName>
        <fullName evidence="4">Outer membrane protein beta-barrel domain-containing protein</fullName>
    </recommendedName>
</protein>
<feature type="signal peptide" evidence="1">
    <location>
        <begin position="1"/>
        <end position="22"/>
    </location>
</feature>
<evidence type="ECO:0000313" key="2">
    <source>
        <dbReference type="EMBL" id="PQO46092.1"/>
    </source>
</evidence>